<gene>
    <name evidence="3" type="ORF">G3R41_03340</name>
    <name evidence="2" type="ORF">GCU67_03340</name>
</gene>
<reference evidence="2 4" key="1">
    <citation type="submission" date="2020-01" db="EMBL/GenBank/DDBJ databases">
        <title>the WGS Modestobacter muralis CPCC 204518.</title>
        <authorList>
            <person name="Jiang Z."/>
        </authorList>
    </citation>
    <scope>NUCLEOTIDE SEQUENCE [LARGE SCALE GENOMIC DNA]</scope>
    <source>
        <strain evidence="2 4">DSM 100205</strain>
    </source>
</reference>
<dbReference type="PANTHER" id="PTHR32027:SF9">
    <property type="entry name" value="BLL3847 PROTEIN"/>
    <property type="match status" value="1"/>
</dbReference>
<dbReference type="EMBL" id="JAAGWH010000011">
    <property type="protein sequence ID" value="NEK93214.1"/>
    <property type="molecule type" value="Genomic_DNA"/>
</dbReference>
<dbReference type="InterPro" id="IPR052349">
    <property type="entry name" value="Metallo-hydrolase_Enzymes"/>
</dbReference>
<keyword evidence="2" id="KW-0378">Hydrolase</keyword>
<dbReference type="InterPro" id="IPR032466">
    <property type="entry name" value="Metal_Hydrolase"/>
</dbReference>
<dbReference type="SUPFAM" id="SSF51338">
    <property type="entry name" value="Composite domain of metallo-dependent hydrolases"/>
    <property type="match status" value="1"/>
</dbReference>
<accession>A0A6P0ETB4</accession>
<dbReference type="EMBL" id="JAAGWB010000011">
    <property type="protein sequence ID" value="NEN49981.1"/>
    <property type="molecule type" value="Genomic_DNA"/>
</dbReference>
<organism evidence="2 4">
    <name type="scientific">Modestobacter muralis</name>
    <dbReference type="NCBI Taxonomy" id="1608614"/>
    <lineage>
        <taxon>Bacteria</taxon>
        <taxon>Bacillati</taxon>
        <taxon>Actinomycetota</taxon>
        <taxon>Actinomycetes</taxon>
        <taxon>Geodermatophilales</taxon>
        <taxon>Geodermatophilaceae</taxon>
        <taxon>Modestobacter</taxon>
    </lineage>
</organism>
<evidence type="ECO:0000259" key="1">
    <source>
        <dbReference type="Pfam" id="PF07969"/>
    </source>
</evidence>
<dbReference type="Gene3D" id="2.30.40.10">
    <property type="entry name" value="Urease, subunit C, domain 1"/>
    <property type="match status" value="1"/>
</dbReference>
<comment type="caution">
    <text evidence="2">The sequence shown here is derived from an EMBL/GenBank/DDBJ whole genome shotgun (WGS) entry which is preliminary data.</text>
</comment>
<evidence type="ECO:0000313" key="2">
    <source>
        <dbReference type="EMBL" id="NEK93214.1"/>
    </source>
</evidence>
<dbReference type="Gene3D" id="3.20.20.140">
    <property type="entry name" value="Metal-dependent hydrolases"/>
    <property type="match status" value="1"/>
</dbReference>
<name>A0A6P0ETB4_9ACTN</name>
<dbReference type="Pfam" id="PF07969">
    <property type="entry name" value="Amidohydro_3"/>
    <property type="match status" value="1"/>
</dbReference>
<reference evidence="3 5" key="2">
    <citation type="submission" date="2020-02" db="EMBL/GenBank/DDBJ databases">
        <title>The WGS of Modestobacter muralis DSM 100205.</title>
        <authorList>
            <person name="Jiang Z."/>
        </authorList>
    </citation>
    <scope>NUCLEOTIDE SEQUENCE [LARGE SCALE GENOMIC DNA]</scope>
    <source>
        <strain evidence="3 5">DSM 100205</strain>
    </source>
</reference>
<evidence type="ECO:0000313" key="4">
    <source>
        <dbReference type="Proteomes" id="UP000468828"/>
    </source>
</evidence>
<dbReference type="InterPro" id="IPR011059">
    <property type="entry name" value="Metal-dep_hydrolase_composite"/>
</dbReference>
<dbReference type="GO" id="GO:0016814">
    <property type="term" value="F:hydrolase activity, acting on carbon-nitrogen (but not peptide) bonds, in cyclic amidines"/>
    <property type="evidence" value="ECO:0007669"/>
    <property type="project" value="TreeGrafter"/>
</dbReference>
<dbReference type="SUPFAM" id="SSF51556">
    <property type="entry name" value="Metallo-dependent hydrolases"/>
    <property type="match status" value="1"/>
</dbReference>
<sequence>MRVPRRRPAPGAGPVSLLLQGATDLDGARADVRIDAGRVTAVAPALPPQPGEDVVDLAGHWLLPAPAEPHAHLDKALTSHRVPNPTGDLAGAITAIRAIAADFTHDDLVERATRAAYEYLANGTTAIRTHADVGAHAGTRHLRALVQVRDALAGLVDVQVVALLSAPWTELEAAATPRLLAEAIDAGADVVGGVPHLWGDRAAGLTTSFDAALAAGLPLDLHTDETLDPTAQGLRDLARRVTATGFDLGVTAGHCVSLGVHPLEVARSTAAEVARAGIGVVTLPQTNLFLQGRDAGVAPPRGLTAVRTLLDAGATVAGGGDNLRDPFNPMGRADACEAASLLVTAGHLSTREAWHAVSAGARACLGLPVPAVAVGSVAEFLAIGAESLDAAVAGAGTSRVVVSRGRVVARSRLSRTVLSPT</sequence>
<dbReference type="PANTHER" id="PTHR32027">
    <property type="entry name" value="CYTOSINE DEAMINASE"/>
    <property type="match status" value="1"/>
</dbReference>
<evidence type="ECO:0000313" key="5">
    <source>
        <dbReference type="Proteomes" id="UP000471152"/>
    </source>
</evidence>
<feature type="domain" description="Amidohydrolase 3" evidence="1">
    <location>
        <begin position="107"/>
        <end position="409"/>
    </location>
</feature>
<dbReference type="Proteomes" id="UP000471152">
    <property type="component" value="Unassembled WGS sequence"/>
</dbReference>
<dbReference type="AlphaFoldDB" id="A0A6P0ETB4"/>
<evidence type="ECO:0000313" key="3">
    <source>
        <dbReference type="EMBL" id="NEN49981.1"/>
    </source>
</evidence>
<protein>
    <submittedName>
        <fullName evidence="2">Amidohydrolase family protein</fullName>
    </submittedName>
</protein>
<dbReference type="Proteomes" id="UP000468828">
    <property type="component" value="Unassembled WGS sequence"/>
</dbReference>
<dbReference type="InterPro" id="IPR013108">
    <property type="entry name" value="Amidohydro_3"/>
</dbReference>
<keyword evidence="4" id="KW-1185">Reference proteome</keyword>
<proteinExistence type="predicted"/>